<feature type="transmembrane region" description="Helical" evidence="1">
    <location>
        <begin position="48"/>
        <end position="68"/>
    </location>
</feature>
<dbReference type="InterPro" id="IPR054331">
    <property type="entry name" value="LiaF_TM"/>
</dbReference>
<proteinExistence type="predicted"/>
<evidence type="ECO:0000259" key="2">
    <source>
        <dbReference type="Pfam" id="PF22570"/>
    </source>
</evidence>
<feature type="transmembrane region" description="Helical" evidence="1">
    <location>
        <begin position="75"/>
        <end position="95"/>
    </location>
</feature>
<dbReference type="PANTHER" id="PTHR40763">
    <property type="entry name" value="MEMBRANE PROTEIN-RELATED"/>
    <property type="match status" value="1"/>
</dbReference>
<dbReference type="RefSeq" id="WP_013685657.1">
    <property type="nucleotide sequence ID" value="NC_015321.1"/>
</dbReference>
<keyword evidence="1" id="KW-1133">Transmembrane helix</keyword>
<reference evidence="4" key="2">
    <citation type="submission" date="2011-02" db="EMBL/GenBank/DDBJ databases">
        <title>The complete genome of Fluviicola taffensis DSM 16823.</title>
        <authorList>
            <consortium name="US DOE Joint Genome Institute (JGI-PGF)"/>
            <person name="Lucas S."/>
            <person name="Copeland A."/>
            <person name="Lapidus A."/>
            <person name="Bruce D."/>
            <person name="Goodwin L."/>
            <person name="Pitluck S."/>
            <person name="Kyrpides N."/>
            <person name="Mavromatis K."/>
            <person name="Ivanova N."/>
            <person name="Mikhailova N."/>
            <person name="Pagani I."/>
            <person name="Chertkov O."/>
            <person name="Detter J.C."/>
            <person name="Han C."/>
            <person name="Tapia R."/>
            <person name="Land M."/>
            <person name="Hauser L."/>
            <person name="Markowitz V."/>
            <person name="Cheng J.-F."/>
            <person name="Hugenholtz P."/>
            <person name="Woyke T."/>
            <person name="Wu D."/>
            <person name="Tindall B."/>
            <person name="Pomrenke H.G."/>
            <person name="Brambilla E."/>
            <person name="Klenk H.-P."/>
            <person name="Eisen J.A."/>
        </authorList>
    </citation>
    <scope>NUCLEOTIDE SEQUENCE [LARGE SCALE GENOMIC DNA]</scope>
    <source>
        <strain evidence="4">DSM 16823 / RW262 / RW262</strain>
    </source>
</reference>
<dbReference type="EMBL" id="CP002542">
    <property type="protein sequence ID" value="AEA42885.1"/>
    <property type="molecule type" value="Genomic_DNA"/>
</dbReference>
<organism evidence="3 4">
    <name type="scientific">Fluviicola taffensis (strain DSM 16823 / NCIMB 13979 / RW262)</name>
    <dbReference type="NCBI Taxonomy" id="755732"/>
    <lineage>
        <taxon>Bacteria</taxon>
        <taxon>Pseudomonadati</taxon>
        <taxon>Bacteroidota</taxon>
        <taxon>Flavobacteriia</taxon>
        <taxon>Flavobacteriales</taxon>
        <taxon>Crocinitomicaceae</taxon>
        <taxon>Fluviicola</taxon>
    </lineage>
</organism>
<sequence>METDNIRTEIEHEILKAQKSHRRGKIAGGLAIVFFGIIYLMKQLGYHVPSYLLSWQMVLIVVGIIVLIKHKFRKFHGYLLIIIGKLFLLSEWYPHLINNKIIFPIGLIIVGLFIVFSKSKRFDRYNKRKKRFTKENWKHIHEAHQRGYSSYKYNEEDFIDSVSFFGGITKTVLSKTFKGADIVSFFGGTDVNLSQADFQDRIVVDVTNIFGGTTLTIPNNWEVISEVASIFGAYEDKRPPYQRENDEPRKILILKGTCMFGGIEVNSFSK</sequence>
<dbReference type="PANTHER" id="PTHR40763:SF5">
    <property type="entry name" value="MEMBRANE PROTEIN"/>
    <property type="match status" value="1"/>
</dbReference>
<gene>
    <name evidence="3" type="ordered locus">Fluta_0884</name>
</gene>
<dbReference type="eggNOG" id="COG4758">
    <property type="taxonomic scope" value="Bacteria"/>
</dbReference>
<dbReference type="Pfam" id="PF22570">
    <property type="entry name" value="LiaF-TM"/>
    <property type="match status" value="1"/>
</dbReference>
<keyword evidence="4" id="KW-1185">Reference proteome</keyword>
<name>F2IJJ7_FLUTR</name>
<keyword evidence="1" id="KW-0472">Membrane</keyword>
<protein>
    <recommendedName>
        <fullName evidence="2">LiaF transmembrane domain-containing protein</fullName>
    </recommendedName>
</protein>
<dbReference type="HOGENOM" id="CLU_075538_0_0_10"/>
<evidence type="ECO:0000313" key="4">
    <source>
        <dbReference type="Proteomes" id="UP000007463"/>
    </source>
</evidence>
<dbReference type="Proteomes" id="UP000007463">
    <property type="component" value="Chromosome"/>
</dbReference>
<feature type="transmembrane region" description="Helical" evidence="1">
    <location>
        <begin position="26"/>
        <end position="42"/>
    </location>
</feature>
<evidence type="ECO:0000256" key="1">
    <source>
        <dbReference type="SAM" id="Phobius"/>
    </source>
</evidence>
<evidence type="ECO:0000313" key="3">
    <source>
        <dbReference type="EMBL" id="AEA42885.1"/>
    </source>
</evidence>
<accession>F2IJJ7</accession>
<dbReference type="KEGG" id="fte:Fluta_0884"/>
<feature type="transmembrane region" description="Helical" evidence="1">
    <location>
        <begin position="101"/>
        <end position="119"/>
    </location>
</feature>
<dbReference type="STRING" id="755732.Fluta_0884"/>
<dbReference type="AlphaFoldDB" id="F2IJJ7"/>
<feature type="domain" description="LiaF transmembrane" evidence="2">
    <location>
        <begin position="28"/>
        <end position="121"/>
    </location>
</feature>
<keyword evidence="1" id="KW-0812">Transmembrane</keyword>
<reference evidence="3 4" key="1">
    <citation type="journal article" date="2011" name="Stand. Genomic Sci.">
        <title>Complete genome sequence of the gliding freshwater bacterium Fluviicola taffensis type strain (RW262).</title>
        <authorList>
            <person name="Woyke T."/>
            <person name="Chertkov O."/>
            <person name="Lapidus A."/>
            <person name="Nolan M."/>
            <person name="Lucas S."/>
            <person name="Del Rio T.G."/>
            <person name="Tice H."/>
            <person name="Cheng J.F."/>
            <person name="Tapia R."/>
            <person name="Han C."/>
            <person name="Goodwin L."/>
            <person name="Pitluck S."/>
            <person name="Liolios K."/>
            <person name="Pagani I."/>
            <person name="Ivanova N."/>
            <person name="Huntemann M."/>
            <person name="Mavromatis K."/>
            <person name="Mikhailova N."/>
            <person name="Pati A."/>
            <person name="Chen A."/>
            <person name="Palaniappan K."/>
            <person name="Land M."/>
            <person name="Hauser L."/>
            <person name="Brambilla E.M."/>
            <person name="Rohde M."/>
            <person name="Mwirichia R."/>
            <person name="Sikorski J."/>
            <person name="Tindall B.J."/>
            <person name="Goker M."/>
            <person name="Bristow J."/>
            <person name="Eisen J.A."/>
            <person name="Markowitz V."/>
            <person name="Hugenholtz P."/>
            <person name="Klenk H.P."/>
            <person name="Kyrpides N.C."/>
        </authorList>
    </citation>
    <scope>NUCLEOTIDE SEQUENCE [LARGE SCALE GENOMIC DNA]</scope>
    <source>
        <strain evidence="4">DSM 16823 / RW262 / RW262</strain>
    </source>
</reference>